<dbReference type="RefSeq" id="WP_076649414.1">
    <property type="nucleotide sequence ID" value="NZ_FTPS01000001.1"/>
</dbReference>
<dbReference type="InterPro" id="IPR000073">
    <property type="entry name" value="AB_hydrolase_1"/>
</dbReference>
<evidence type="ECO:0000313" key="2">
    <source>
        <dbReference type="EMBL" id="SIT82343.1"/>
    </source>
</evidence>
<dbReference type="OrthoDB" id="5491135at2"/>
<reference evidence="2 3" key="1">
    <citation type="submission" date="2017-01" db="EMBL/GenBank/DDBJ databases">
        <authorList>
            <person name="Mah S.A."/>
            <person name="Swanson W.J."/>
            <person name="Moy G.W."/>
            <person name="Vacquier V.D."/>
        </authorList>
    </citation>
    <scope>NUCLEOTIDE SEQUENCE [LARGE SCALE GENOMIC DNA]</scope>
    <source>
        <strain evidence="2 3">DSM 21219</strain>
    </source>
</reference>
<proteinExistence type="predicted"/>
<name>A0A1R3WZI5_9RHOB</name>
<dbReference type="InterPro" id="IPR050266">
    <property type="entry name" value="AB_hydrolase_sf"/>
</dbReference>
<dbReference type="PANTHER" id="PTHR43798">
    <property type="entry name" value="MONOACYLGLYCEROL LIPASE"/>
    <property type="match status" value="1"/>
</dbReference>
<dbReference type="Pfam" id="PF12697">
    <property type="entry name" value="Abhydrolase_6"/>
    <property type="match status" value="1"/>
</dbReference>
<dbReference type="STRING" id="515897.SAMN05421849_1672"/>
<accession>A0A1R3WZI5</accession>
<protein>
    <submittedName>
        <fullName evidence="2">Pimeloyl-ACP methyl ester carboxylesterase</fullName>
    </submittedName>
</protein>
<feature type="domain" description="AB hydrolase-1" evidence="1">
    <location>
        <begin position="5"/>
        <end position="223"/>
    </location>
</feature>
<gene>
    <name evidence="2" type="ORF">SAMN05421849_1672</name>
</gene>
<dbReference type="Proteomes" id="UP000192455">
    <property type="component" value="Unassembled WGS sequence"/>
</dbReference>
<dbReference type="SUPFAM" id="SSF53474">
    <property type="entry name" value="alpha/beta-Hydrolases"/>
    <property type="match status" value="1"/>
</dbReference>
<sequence>MRESVVFIPGMMCDARLFGPQIEVLSRERVVAVAPATQGERIEEIASQMLDQLPARFALVGHGLGGMVAMELLRRSPARITRLCLMATDAQAETPEKAAAREPLMVGIRAGRLEDVLKDMMPPERFAPGPERLLVRDRLLSMARDQGTEVFLRQSRALQRRRDQQVALGKATVPTLILCGEHDETMPRRHHEFLAELMPSATLRIIAGAGHYPTLEQPGPTNEALREWLARRHPAR</sequence>
<keyword evidence="3" id="KW-1185">Reference proteome</keyword>
<dbReference type="Gene3D" id="3.40.50.1820">
    <property type="entry name" value="alpha/beta hydrolase"/>
    <property type="match status" value="1"/>
</dbReference>
<evidence type="ECO:0000259" key="1">
    <source>
        <dbReference type="Pfam" id="PF12697"/>
    </source>
</evidence>
<organism evidence="2 3">
    <name type="scientific">Pontibaca methylaminivorans</name>
    <dbReference type="NCBI Taxonomy" id="515897"/>
    <lineage>
        <taxon>Bacteria</taxon>
        <taxon>Pseudomonadati</taxon>
        <taxon>Pseudomonadota</taxon>
        <taxon>Alphaproteobacteria</taxon>
        <taxon>Rhodobacterales</taxon>
        <taxon>Roseobacteraceae</taxon>
        <taxon>Pontibaca</taxon>
    </lineage>
</organism>
<evidence type="ECO:0000313" key="3">
    <source>
        <dbReference type="Proteomes" id="UP000192455"/>
    </source>
</evidence>
<dbReference type="EMBL" id="FTPS01000001">
    <property type="protein sequence ID" value="SIT82343.1"/>
    <property type="molecule type" value="Genomic_DNA"/>
</dbReference>
<dbReference type="InterPro" id="IPR029058">
    <property type="entry name" value="AB_hydrolase_fold"/>
</dbReference>
<dbReference type="PRINTS" id="PR00111">
    <property type="entry name" value="ABHYDROLASE"/>
</dbReference>
<dbReference type="AlphaFoldDB" id="A0A1R3WZI5"/>